<name>A0A415ENU3_ENTCA</name>
<evidence type="ECO:0000256" key="3">
    <source>
        <dbReference type="ARBA" id="ARBA00023136"/>
    </source>
</evidence>
<evidence type="ECO:0000256" key="2">
    <source>
        <dbReference type="ARBA" id="ARBA00022729"/>
    </source>
</evidence>
<dbReference type="PANTHER" id="PTHR43649">
    <property type="entry name" value="ARABINOSE-BINDING PROTEIN-RELATED"/>
    <property type="match status" value="1"/>
</dbReference>
<dbReference type="Proteomes" id="UP001253851">
    <property type="component" value="Unassembled WGS sequence"/>
</dbReference>
<reference evidence="7 10" key="2">
    <citation type="submission" date="2023-03" db="EMBL/GenBank/DDBJ databases">
        <authorList>
            <person name="Shen W."/>
            <person name="Cai J."/>
        </authorList>
    </citation>
    <scope>NUCLEOTIDE SEQUENCE [LARGE SCALE GENOMIC DNA]</scope>
    <source>
        <strain evidence="7 10">B516</strain>
    </source>
</reference>
<dbReference type="PROSITE" id="PS00018">
    <property type="entry name" value="EF_HAND_1"/>
    <property type="match status" value="1"/>
</dbReference>
<accession>A0A415ENU3</accession>
<evidence type="ECO:0000313" key="10">
    <source>
        <dbReference type="Proteomes" id="UP001253851"/>
    </source>
</evidence>
<dbReference type="PROSITE" id="PS51257">
    <property type="entry name" value="PROKAR_LIPOPROTEIN"/>
    <property type="match status" value="1"/>
</dbReference>
<dbReference type="InterPro" id="IPR018247">
    <property type="entry name" value="EF_Hand_1_Ca_BS"/>
</dbReference>
<dbReference type="Pfam" id="PF01547">
    <property type="entry name" value="SBP_bac_1"/>
    <property type="match status" value="1"/>
</dbReference>
<evidence type="ECO:0000256" key="6">
    <source>
        <dbReference type="SAM" id="SignalP"/>
    </source>
</evidence>
<dbReference type="RefSeq" id="WP_128432094.1">
    <property type="nucleotide sequence ID" value="NZ_CABGTX010000003.1"/>
</dbReference>
<organism evidence="8 9">
    <name type="scientific">Enterococcus casseliflavus</name>
    <name type="common">Enterococcus flavescens</name>
    <dbReference type="NCBI Taxonomy" id="37734"/>
    <lineage>
        <taxon>Bacteria</taxon>
        <taxon>Bacillati</taxon>
        <taxon>Bacillota</taxon>
        <taxon>Bacilli</taxon>
        <taxon>Lactobacillales</taxon>
        <taxon>Enterococcaceae</taxon>
        <taxon>Enterococcus</taxon>
    </lineage>
</organism>
<evidence type="ECO:0000313" key="9">
    <source>
        <dbReference type="Proteomes" id="UP000286288"/>
    </source>
</evidence>
<dbReference type="InterPro" id="IPR050490">
    <property type="entry name" value="Bact_solute-bd_prot1"/>
</dbReference>
<feature type="signal peptide" evidence="6">
    <location>
        <begin position="1"/>
        <end position="27"/>
    </location>
</feature>
<evidence type="ECO:0000256" key="5">
    <source>
        <dbReference type="ARBA" id="ARBA00023288"/>
    </source>
</evidence>
<keyword evidence="5" id="KW-0449">Lipoprotein</keyword>
<comment type="caution">
    <text evidence="8">The sequence shown here is derived from an EMBL/GenBank/DDBJ whole genome shotgun (WGS) entry which is preliminary data.</text>
</comment>
<dbReference type="InterPro" id="IPR006059">
    <property type="entry name" value="SBP"/>
</dbReference>
<dbReference type="Proteomes" id="UP000286288">
    <property type="component" value="Unassembled WGS sequence"/>
</dbReference>
<gene>
    <name evidence="8" type="ORF">DW084_15920</name>
    <name evidence="7" type="ORF">P7I34_11895</name>
</gene>
<dbReference type="SUPFAM" id="SSF53850">
    <property type="entry name" value="Periplasmic binding protein-like II"/>
    <property type="match status" value="1"/>
</dbReference>
<evidence type="ECO:0000256" key="4">
    <source>
        <dbReference type="ARBA" id="ARBA00023139"/>
    </source>
</evidence>
<proteinExistence type="predicted"/>
<dbReference type="PANTHER" id="PTHR43649:SF33">
    <property type="entry name" value="POLYGALACTURONAN_RHAMNOGALACTURONAN-BINDING PROTEIN YTCQ"/>
    <property type="match status" value="1"/>
</dbReference>
<dbReference type="EMBL" id="JARQDZ010000006">
    <property type="protein sequence ID" value="MDT2983371.1"/>
    <property type="molecule type" value="Genomic_DNA"/>
</dbReference>
<keyword evidence="3" id="KW-0472">Membrane</keyword>
<protein>
    <submittedName>
        <fullName evidence="8">Extracellular solute-binding protein</fullName>
    </submittedName>
</protein>
<dbReference type="Gene3D" id="3.40.190.10">
    <property type="entry name" value="Periplasmic binding protein-like II"/>
    <property type="match status" value="3"/>
</dbReference>
<evidence type="ECO:0000256" key="1">
    <source>
        <dbReference type="ARBA" id="ARBA00022475"/>
    </source>
</evidence>
<dbReference type="AlphaFoldDB" id="A0A415ENU3"/>
<keyword evidence="2 6" id="KW-0732">Signal</keyword>
<sequence length="556" mass="61992">MKFRRGTAILTAMASALIMTGCSSEEAKTNENGDTVITIGRQTAPNSKLPEGDSYSNNAYTRLIQERLGIELESAFEAHGEDYDRQVSLAIASGELPDTMIVGSRDELEELVNNDLVEDLTEVFEEHADDFLKDIYDSFDGIQLEAATFDDRLMAIPSTSDDFGPNLVWLRQDWLDELGIELDKDGNRSITLDELKETAIAFQENDLANTGKAVGLPLAFWLSSPNHGGTAYTGTAIMNAFGAYPKSYLQDENGQMFYGSNTPEMKEALTLLKEWQDEGFMDPQFGTRTYDDIHAMMVNGETGIAFGPWHMPDWGLVQAKQNDPNAEFVPYALENANGDGGVNAVANRGTGQYIVVRKGFSEPEKIMEMINLIYGEVANSEDIETEFPEIYDYAKVDVDGTVRPWNVVFLKAYSEIDDAVEASKAAVGETSIDDISNFFIKENAEKIKQYLDSPEETDPVDWTRYASRYLAVNNVMGGIREQGRLNEVKPPRFDSIKANERNGAQVGKLEEETFIKFITGEEPLENFDNYVETWNSQGGTAILEEMQEVVDQRADN</sequence>
<feature type="chain" id="PRO_5043189828" evidence="6">
    <location>
        <begin position="28"/>
        <end position="556"/>
    </location>
</feature>
<dbReference type="EMBL" id="QRMZ01000027">
    <property type="protein sequence ID" value="RHK04552.1"/>
    <property type="molecule type" value="Genomic_DNA"/>
</dbReference>
<keyword evidence="1" id="KW-1003">Cell membrane</keyword>
<evidence type="ECO:0000313" key="7">
    <source>
        <dbReference type="EMBL" id="MDT2983371.1"/>
    </source>
</evidence>
<evidence type="ECO:0000313" key="8">
    <source>
        <dbReference type="EMBL" id="RHK04552.1"/>
    </source>
</evidence>
<keyword evidence="4" id="KW-0564">Palmitate</keyword>
<reference evidence="8 9" key="1">
    <citation type="submission" date="2018-08" db="EMBL/GenBank/DDBJ databases">
        <title>A genome reference for cultivated species of the human gut microbiota.</title>
        <authorList>
            <person name="Zou Y."/>
            <person name="Xue W."/>
            <person name="Luo G."/>
        </authorList>
    </citation>
    <scope>NUCLEOTIDE SEQUENCE [LARGE SCALE GENOMIC DNA]</scope>
    <source>
        <strain evidence="8 9">AF48-16</strain>
    </source>
</reference>